<protein>
    <submittedName>
        <fullName evidence="2">Uncharacterized protein</fullName>
    </submittedName>
</protein>
<organism evidence="2 3">
    <name type="scientific">Clytia hemisphaerica</name>
    <dbReference type="NCBI Taxonomy" id="252671"/>
    <lineage>
        <taxon>Eukaryota</taxon>
        <taxon>Metazoa</taxon>
        <taxon>Cnidaria</taxon>
        <taxon>Hydrozoa</taxon>
        <taxon>Hydroidolina</taxon>
        <taxon>Leptothecata</taxon>
        <taxon>Obeliida</taxon>
        <taxon>Clytiidae</taxon>
        <taxon>Clytia</taxon>
    </lineage>
</organism>
<dbReference type="EnsemblMetazoa" id="CLYHEMT015226.1">
    <property type="protein sequence ID" value="CLYHEMP015226.1"/>
    <property type="gene ID" value="CLYHEMG015226"/>
</dbReference>
<dbReference type="Proteomes" id="UP000594262">
    <property type="component" value="Unplaced"/>
</dbReference>
<keyword evidence="1" id="KW-0472">Membrane</keyword>
<feature type="transmembrane region" description="Helical" evidence="1">
    <location>
        <begin position="12"/>
        <end position="33"/>
    </location>
</feature>
<dbReference type="GeneID" id="136811147"/>
<keyword evidence="3" id="KW-1185">Reference proteome</keyword>
<dbReference type="RefSeq" id="XP_066923865.1">
    <property type="nucleotide sequence ID" value="XM_067067764.1"/>
</dbReference>
<evidence type="ECO:0000313" key="2">
    <source>
        <dbReference type="EnsemblMetazoa" id="CLYHEMP015226.1"/>
    </source>
</evidence>
<name>A0A7M5WZ23_9CNID</name>
<dbReference type="AlphaFoldDB" id="A0A7M5WZ23"/>
<keyword evidence="1" id="KW-0812">Transmembrane</keyword>
<feature type="transmembrane region" description="Helical" evidence="1">
    <location>
        <begin position="45"/>
        <end position="64"/>
    </location>
</feature>
<evidence type="ECO:0000313" key="3">
    <source>
        <dbReference type="Proteomes" id="UP000594262"/>
    </source>
</evidence>
<accession>A0A7M5WZ23</accession>
<reference evidence="2" key="1">
    <citation type="submission" date="2021-01" db="UniProtKB">
        <authorList>
            <consortium name="EnsemblMetazoa"/>
        </authorList>
    </citation>
    <scope>IDENTIFICATION</scope>
</reference>
<feature type="transmembrane region" description="Helical" evidence="1">
    <location>
        <begin position="76"/>
        <end position="96"/>
    </location>
</feature>
<sequence>MTFWMDYGSLLSYYIISFCVLILGSLVGGGGVFESYINSTETGSVFAVYIIFHLFDGLFAFRVRHWIELKCVRLKVLQFQFCMAFLGFFLPDSTIIKCVFGTWASLSFIHWFIVVSQLLCQVESVSAFQSRAMSLKTQINDNIKLNPRVVTYCEMVEPKPIWKFWKMKHVVWSVEKIFDYKYCIDLSQIDHRELLKLKENQNVVEMIDFDIRFDDEETEISYQRNIQTFLNELPEILRNGEIKTKRIIRMSDVNIEKGIVLKSQFYKWISLIMPVINVWKIYQWLIIKLDIKPLLRKVTITKMISDKDIEVI</sequence>
<proteinExistence type="predicted"/>
<keyword evidence="1" id="KW-1133">Transmembrane helix</keyword>
<evidence type="ECO:0000256" key="1">
    <source>
        <dbReference type="SAM" id="Phobius"/>
    </source>
</evidence>